<dbReference type="PANTHER" id="PTHR40516">
    <property type="entry name" value="ANTITOXIN CHPS-RELATED"/>
    <property type="match status" value="1"/>
</dbReference>
<proteinExistence type="predicted"/>
<dbReference type="PROSITE" id="PS51740">
    <property type="entry name" value="SPOVT_ABRB"/>
    <property type="match status" value="1"/>
</dbReference>
<reference evidence="4" key="1">
    <citation type="submission" date="2017-01" db="EMBL/GenBank/DDBJ databases">
        <authorList>
            <person name="Varghese N."/>
            <person name="Submissions S."/>
        </authorList>
    </citation>
    <scope>NUCLEOTIDE SEQUENCE [LARGE SCALE GENOMIC DNA]</scope>
    <source>
        <strain evidence="4">MNA4</strain>
    </source>
</reference>
<dbReference type="AlphaFoldDB" id="A0A1U7PP03"/>
<dbReference type="Gene3D" id="2.10.260.10">
    <property type="match status" value="1"/>
</dbReference>
<name>A0A1U7PP03_9BACI</name>
<dbReference type="SUPFAM" id="SSF89447">
    <property type="entry name" value="AbrB/MazE/MraZ-like"/>
    <property type="match status" value="1"/>
</dbReference>
<dbReference type="Pfam" id="PF04014">
    <property type="entry name" value="MazE_antitoxin"/>
    <property type="match status" value="1"/>
</dbReference>
<dbReference type="GO" id="GO:0097351">
    <property type="term" value="F:toxin sequestering activity"/>
    <property type="evidence" value="ECO:0007669"/>
    <property type="project" value="InterPro"/>
</dbReference>
<dbReference type="SMART" id="SM00966">
    <property type="entry name" value="SpoVT_AbrB"/>
    <property type="match status" value="1"/>
</dbReference>
<dbReference type="InterPro" id="IPR007159">
    <property type="entry name" value="SpoVT-AbrB_dom"/>
</dbReference>
<gene>
    <name evidence="3" type="ORF">SAMN05428946_2088</name>
</gene>
<dbReference type="PANTHER" id="PTHR40516:SF1">
    <property type="entry name" value="ANTITOXIN CHPS-RELATED"/>
    <property type="match status" value="1"/>
</dbReference>
<dbReference type="Proteomes" id="UP000187550">
    <property type="component" value="Unassembled WGS sequence"/>
</dbReference>
<keyword evidence="1" id="KW-0238">DNA-binding</keyword>
<keyword evidence="4" id="KW-1185">Reference proteome</keyword>
<evidence type="ECO:0000259" key="2">
    <source>
        <dbReference type="PROSITE" id="PS51740"/>
    </source>
</evidence>
<sequence>MKIQKWGNSLGLRIPAALAQQINLTEGTEVTLTIESNQALLVKPVETEPTLEELLAMITSENRHEELELAVAGNELF</sequence>
<protein>
    <submittedName>
        <fullName evidence="3">Antitoxin MazE</fullName>
    </submittedName>
</protein>
<dbReference type="EMBL" id="FTPL01000003">
    <property type="protein sequence ID" value="SIT87412.1"/>
    <property type="molecule type" value="Genomic_DNA"/>
</dbReference>
<accession>A0A1U7PP03</accession>
<dbReference type="RefSeq" id="WP_234982360.1">
    <property type="nucleotide sequence ID" value="NZ_FTPL01000003.1"/>
</dbReference>
<evidence type="ECO:0000313" key="3">
    <source>
        <dbReference type="EMBL" id="SIT87412.1"/>
    </source>
</evidence>
<dbReference type="STRING" id="550447.SAMN05428946_2088"/>
<evidence type="ECO:0000256" key="1">
    <source>
        <dbReference type="PROSITE-ProRule" id="PRU01076"/>
    </source>
</evidence>
<dbReference type="InterPro" id="IPR037914">
    <property type="entry name" value="SpoVT-AbrB_sf"/>
</dbReference>
<dbReference type="InterPro" id="IPR039052">
    <property type="entry name" value="Antitox_PemI-like"/>
</dbReference>
<evidence type="ECO:0000313" key="4">
    <source>
        <dbReference type="Proteomes" id="UP000187550"/>
    </source>
</evidence>
<organism evidence="3 4">
    <name type="scientific">Edaphobacillus lindanitolerans</name>
    <dbReference type="NCBI Taxonomy" id="550447"/>
    <lineage>
        <taxon>Bacteria</taxon>
        <taxon>Bacillati</taxon>
        <taxon>Bacillota</taxon>
        <taxon>Bacilli</taxon>
        <taxon>Bacillales</taxon>
        <taxon>Bacillaceae</taxon>
        <taxon>Edaphobacillus</taxon>
    </lineage>
</organism>
<feature type="domain" description="SpoVT-AbrB" evidence="2">
    <location>
        <begin position="1"/>
        <end position="47"/>
    </location>
</feature>
<dbReference type="GO" id="GO:0003677">
    <property type="term" value="F:DNA binding"/>
    <property type="evidence" value="ECO:0007669"/>
    <property type="project" value="UniProtKB-UniRule"/>
</dbReference>